<organism evidence="3 4">
    <name type="scientific">Phytophthora palmivora</name>
    <dbReference type="NCBI Taxonomy" id="4796"/>
    <lineage>
        <taxon>Eukaryota</taxon>
        <taxon>Sar</taxon>
        <taxon>Stramenopiles</taxon>
        <taxon>Oomycota</taxon>
        <taxon>Peronosporomycetes</taxon>
        <taxon>Peronosporales</taxon>
        <taxon>Peronosporaceae</taxon>
        <taxon>Phytophthora</taxon>
    </lineage>
</organism>
<dbReference type="OrthoDB" id="97758at2759"/>
<feature type="signal peptide" evidence="2">
    <location>
        <begin position="1"/>
        <end position="24"/>
    </location>
</feature>
<keyword evidence="1" id="KW-0812">Transmembrane</keyword>
<evidence type="ECO:0000256" key="1">
    <source>
        <dbReference type="SAM" id="Phobius"/>
    </source>
</evidence>
<keyword evidence="2" id="KW-0732">Signal</keyword>
<name>A0A2P4X2V5_9STRA</name>
<dbReference type="Proteomes" id="UP000237271">
    <property type="component" value="Unassembled WGS sequence"/>
</dbReference>
<dbReference type="EMBL" id="NCKW01016991">
    <property type="protein sequence ID" value="POM59889.1"/>
    <property type="molecule type" value="Genomic_DNA"/>
</dbReference>
<sequence length="140" mass="15639">MRFSFLVVLIVATFIASCISFTNAENVAQINAIEGDNNLKGTRRLATTDEWWLSDNTEERGGTSFLGKLKLKASRIRGSGAVKTEKLNDAQIKTISKEVATTVKKDRRTWPIIKKYLVFIYGALLAGLIYVSVDAMLYQM</sequence>
<evidence type="ECO:0000256" key="2">
    <source>
        <dbReference type="SAM" id="SignalP"/>
    </source>
</evidence>
<feature type="transmembrane region" description="Helical" evidence="1">
    <location>
        <begin position="116"/>
        <end position="138"/>
    </location>
</feature>
<protein>
    <submittedName>
        <fullName evidence="3">Secreted RxLR effector peptide protein</fullName>
    </submittedName>
</protein>
<evidence type="ECO:0000313" key="4">
    <source>
        <dbReference type="Proteomes" id="UP000237271"/>
    </source>
</evidence>
<reference evidence="3 4" key="1">
    <citation type="journal article" date="2017" name="Genome Biol. Evol.">
        <title>Phytophthora megakarya and P. palmivora, closely related causal agents of cacao black pod rot, underwent increases in genome sizes and gene numbers by different mechanisms.</title>
        <authorList>
            <person name="Ali S.S."/>
            <person name="Shao J."/>
            <person name="Lary D.J."/>
            <person name="Kronmiller B."/>
            <person name="Shen D."/>
            <person name="Strem M.D."/>
            <person name="Amoako-Attah I."/>
            <person name="Akrofi A.Y."/>
            <person name="Begoude B.A."/>
            <person name="Ten Hoopen G.M."/>
            <person name="Coulibaly K."/>
            <person name="Kebe B.I."/>
            <person name="Melnick R.L."/>
            <person name="Guiltinan M.J."/>
            <person name="Tyler B.M."/>
            <person name="Meinhardt L.W."/>
            <person name="Bailey B.A."/>
        </authorList>
    </citation>
    <scope>NUCLEOTIDE SEQUENCE [LARGE SCALE GENOMIC DNA]</scope>
    <source>
        <strain evidence="4">sbr112.9</strain>
    </source>
</reference>
<evidence type="ECO:0000313" key="3">
    <source>
        <dbReference type="EMBL" id="POM59889.1"/>
    </source>
</evidence>
<dbReference type="AlphaFoldDB" id="A0A2P4X2V5"/>
<keyword evidence="1" id="KW-0472">Membrane</keyword>
<keyword evidence="1" id="KW-1133">Transmembrane helix</keyword>
<accession>A0A2P4X2V5</accession>
<gene>
    <name evidence="3" type="ORF">PHPALM_31316</name>
</gene>
<feature type="chain" id="PRO_5015198380" evidence="2">
    <location>
        <begin position="25"/>
        <end position="140"/>
    </location>
</feature>
<proteinExistence type="predicted"/>
<comment type="caution">
    <text evidence="3">The sequence shown here is derived from an EMBL/GenBank/DDBJ whole genome shotgun (WGS) entry which is preliminary data.</text>
</comment>
<dbReference type="PROSITE" id="PS51257">
    <property type="entry name" value="PROKAR_LIPOPROTEIN"/>
    <property type="match status" value="1"/>
</dbReference>
<keyword evidence="4" id="KW-1185">Reference proteome</keyword>